<keyword evidence="5" id="KW-1185">Reference proteome</keyword>
<gene>
    <name evidence="4" type="ORF">SAMN05443245_6381</name>
</gene>
<keyword evidence="1" id="KW-0472">Membrane</keyword>
<dbReference type="Gene3D" id="3.40.50.1980">
    <property type="entry name" value="Nitrogenase molybdenum iron protein domain"/>
    <property type="match status" value="2"/>
</dbReference>
<protein>
    <submittedName>
        <fullName evidence="4">Iron complex transport system substrate-binding protein</fullName>
    </submittedName>
</protein>
<evidence type="ECO:0000256" key="1">
    <source>
        <dbReference type="SAM" id="Phobius"/>
    </source>
</evidence>
<evidence type="ECO:0000313" key="4">
    <source>
        <dbReference type="EMBL" id="SDR49287.1"/>
    </source>
</evidence>
<proteinExistence type="predicted"/>
<organism evidence="4 5">
    <name type="scientific">Paraburkholderia fungorum</name>
    <dbReference type="NCBI Taxonomy" id="134537"/>
    <lineage>
        <taxon>Bacteria</taxon>
        <taxon>Pseudomonadati</taxon>
        <taxon>Pseudomonadota</taxon>
        <taxon>Betaproteobacteria</taxon>
        <taxon>Burkholderiales</taxon>
        <taxon>Burkholderiaceae</taxon>
        <taxon>Paraburkholderia</taxon>
    </lineage>
</organism>
<evidence type="ECO:0000259" key="3">
    <source>
        <dbReference type="PROSITE" id="PS50983"/>
    </source>
</evidence>
<evidence type="ECO:0000256" key="2">
    <source>
        <dbReference type="SAM" id="SignalP"/>
    </source>
</evidence>
<dbReference type="PANTHER" id="PTHR30535:SF34">
    <property type="entry name" value="MOLYBDATE-BINDING PROTEIN MOLA"/>
    <property type="match status" value="1"/>
</dbReference>
<name>A0A1H1JIK8_9BURK</name>
<feature type="chain" id="PRO_5010299884" evidence="2">
    <location>
        <begin position="32"/>
        <end position="340"/>
    </location>
</feature>
<feature type="transmembrane region" description="Helical" evidence="1">
    <location>
        <begin position="41"/>
        <end position="62"/>
    </location>
</feature>
<accession>A0A1H1JIK8</accession>
<keyword evidence="1" id="KW-0812">Transmembrane</keyword>
<dbReference type="AlphaFoldDB" id="A0A1H1JIK8"/>
<dbReference type="EMBL" id="FNKP01000003">
    <property type="protein sequence ID" value="SDR49287.1"/>
    <property type="molecule type" value="Genomic_DNA"/>
</dbReference>
<sequence length="340" mass="37233">MTRGWRFFQRWTASALISATLGLSGTHAAFAQPKTHIADAWYAHNAVLLMLGAASNVVATVARSSAFPWMYRVAPGLSHAEAVDGATMNGEELLRLDTDVVFTTTADPSIDALRRTGLDVVPVNFTDFDSMLACIDLTARTLDTPLAMQRAAGYRRYLQQTLADTAKSLGDLPAQNRPRVLHVASINPLKVDGADTIVDQWIQAAGGRNAADGLRGNLKPVSIEQVLAWHPDIVVLAANAGAIDDSPQHALWDTLDAVRDKHVYRNPAGVFPWDRYGPEVALQVRWATQMFHPERAQHDDLVALTRQFYAAFFSYALSEKDARRMLAGLPPEAERGGHAR</sequence>
<dbReference type="Gene3D" id="1.20.58.2180">
    <property type="match status" value="1"/>
</dbReference>
<dbReference type="PANTHER" id="PTHR30535">
    <property type="entry name" value="VITAMIN B12-BINDING PROTEIN"/>
    <property type="match status" value="1"/>
</dbReference>
<feature type="signal peptide" evidence="2">
    <location>
        <begin position="1"/>
        <end position="31"/>
    </location>
</feature>
<keyword evidence="2" id="KW-0732">Signal</keyword>
<dbReference type="Pfam" id="PF01497">
    <property type="entry name" value="Peripla_BP_2"/>
    <property type="match status" value="1"/>
</dbReference>
<dbReference type="InterPro" id="IPR002491">
    <property type="entry name" value="ABC_transptr_periplasmic_BD"/>
</dbReference>
<evidence type="ECO:0000313" key="5">
    <source>
        <dbReference type="Proteomes" id="UP000183487"/>
    </source>
</evidence>
<feature type="domain" description="Fe/B12 periplasmic-binding" evidence="3">
    <location>
        <begin position="36"/>
        <end position="295"/>
    </location>
</feature>
<keyword evidence="1" id="KW-1133">Transmembrane helix</keyword>
<dbReference type="RefSeq" id="WP_171910359.1">
    <property type="nucleotide sequence ID" value="NZ_FNKP01000003.1"/>
</dbReference>
<dbReference type="Proteomes" id="UP000183487">
    <property type="component" value="Unassembled WGS sequence"/>
</dbReference>
<dbReference type="PROSITE" id="PS50983">
    <property type="entry name" value="FE_B12_PBP"/>
    <property type="match status" value="1"/>
</dbReference>
<dbReference type="SUPFAM" id="SSF53807">
    <property type="entry name" value="Helical backbone' metal receptor"/>
    <property type="match status" value="1"/>
</dbReference>
<dbReference type="InterPro" id="IPR050902">
    <property type="entry name" value="ABC_Transporter_SBP"/>
</dbReference>
<reference evidence="5" key="1">
    <citation type="submission" date="2016-10" db="EMBL/GenBank/DDBJ databases">
        <authorList>
            <person name="Varghese N."/>
        </authorList>
    </citation>
    <scope>NUCLEOTIDE SEQUENCE [LARGE SCALE GENOMIC DNA]</scope>
    <source>
        <strain evidence="5">GAS106B</strain>
    </source>
</reference>